<organism evidence="2 3">
    <name type="scientific">Tsukamurella conjunctivitidis</name>
    <dbReference type="NCBI Taxonomy" id="2592068"/>
    <lineage>
        <taxon>Bacteria</taxon>
        <taxon>Bacillati</taxon>
        <taxon>Actinomycetota</taxon>
        <taxon>Actinomycetes</taxon>
        <taxon>Mycobacteriales</taxon>
        <taxon>Tsukamurellaceae</taxon>
        <taxon>Tsukamurella</taxon>
    </lineage>
</organism>
<protein>
    <recommendedName>
        <fullName evidence="4">Holin</fullName>
    </recommendedName>
</protein>
<proteinExistence type="predicted"/>
<evidence type="ECO:0000256" key="1">
    <source>
        <dbReference type="SAM" id="Phobius"/>
    </source>
</evidence>
<evidence type="ECO:0008006" key="4">
    <source>
        <dbReference type="Google" id="ProtNLM"/>
    </source>
</evidence>
<dbReference type="AlphaFoldDB" id="A0A5C5RYJ0"/>
<dbReference type="InterPro" id="IPR056390">
    <property type="entry name" value="Holin_phage"/>
</dbReference>
<dbReference type="Proteomes" id="UP000319375">
    <property type="component" value="Unassembled WGS sequence"/>
</dbReference>
<gene>
    <name evidence="2" type="ORF">FK530_19205</name>
</gene>
<sequence length="73" mass="7942">MAHRAPEQSSTVTDVIAWLTPDRRRWLYGILTVAAPILVVYGIVEQETVTLWLSLAATILIGGTAALHTPKTS</sequence>
<keyword evidence="3" id="KW-1185">Reference proteome</keyword>
<keyword evidence="1" id="KW-0812">Transmembrane</keyword>
<dbReference type="EMBL" id="VIGX01000015">
    <property type="protein sequence ID" value="TWS27275.1"/>
    <property type="molecule type" value="Genomic_DNA"/>
</dbReference>
<feature type="transmembrane region" description="Helical" evidence="1">
    <location>
        <begin position="50"/>
        <end position="67"/>
    </location>
</feature>
<reference evidence="2 3" key="1">
    <citation type="submission" date="2019-06" db="EMBL/GenBank/DDBJ databases">
        <title>Tsukamurella conjunctivitidis sp. nov., Tsukamurella assacharolytica sp. nov. and Tsukamurella sputae sp. nov. isolated from patients with conjunctivitis, bacteraemia (lymphoma) and respiratory infection (sputum) in Hong Kong.</title>
        <authorList>
            <person name="Teng J.L.L."/>
            <person name="Lee H.H."/>
            <person name="Fong J.Y.H."/>
            <person name="Fok K.M.N."/>
            <person name="Lau S.K.P."/>
            <person name="Woo P.C.Y."/>
        </authorList>
    </citation>
    <scope>NUCLEOTIDE SEQUENCE [LARGE SCALE GENOMIC DNA]</scope>
    <source>
        <strain evidence="2 3">HKU72</strain>
    </source>
</reference>
<dbReference type="RefSeq" id="WP_146488589.1">
    <property type="nucleotide sequence ID" value="NZ_VIGX01000015.1"/>
</dbReference>
<dbReference type="Pfam" id="PF23809">
    <property type="entry name" value="Phage_holin_9"/>
    <property type="match status" value="1"/>
</dbReference>
<comment type="caution">
    <text evidence="2">The sequence shown here is derived from an EMBL/GenBank/DDBJ whole genome shotgun (WGS) entry which is preliminary data.</text>
</comment>
<evidence type="ECO:0000313" key="3">
    <source>
        <dbReference type="Proteomes" id="UP000319375"/>
    </source>
</evidence>
<evidence type="ECO:0000313" key="2">
    <source>
        <dbReference type="EMBL" id="TWS27275.1"/>
    </source>
</evidence>
<accession>A0A5C5RYJ0</accession>
<keyword evidence="1" id="KW-0472">Membrane</keyword>
<dbReference type="OrthoDB" id="3268496at2"/>
<name>A0A5C5RYJ0_9ACTN</name>
<keyword evidence="1" id="KW-1133">Transmembrane helix</keyword>
<feature type="transmembrane region" description="Helical" evidence="1">
    <location>
        <begin position="26"/>
        <end position="44"/>
    </location>
</feature>